<organism evidence="3 4">
    <name type="scientific">Pseudomaricurvus hydrocarbonicus</name>
    <dbReference type="NCBI Taxonomy" id="1470433"/>
    <lineage>
        <taxon>Bacteria</taxon>
        <taxon>Pseudomonadati</taxon>
        <taxon>Pseudomonadota</taxon>
        <taxon>Gammaproteobacteria</taxon>
        <taxon>Cellvibrionales</taxon>
        <taxon>Cellvibrionaceae</taxon>
        <taxon>Pseudomaricurvus</taxon>
    </lineage>
</organism>
<reference evidence="3" key="1">
    <citation type="submission" date="2020-03" db="EMBL/GenBank/DDBJ databases">
        <authorList>
            <person name="Guo F."/>
        </authorList>
    </citation>
    <scope>NUCLEOTIDE SEQUENCE</scope>
    <source>
        <strain evidence="3">JCM 30134</strain>
    </source>
</reference>
<dbReference type="InterPro" id="IPR012349">
    <property type="entry name" value="Split_barrel_FMN-bd"/>
</dbReference>
<evidence type="ECO:0000259" key="2">
    <source>
        <dbReference type="SMART" id="SM00903"/>
    </source>
</evidence>
<evidence type="ECO:0000313" key="4">
    <source>
        <dbReference type="Proteomes" id="UP000787472"/>
    </source>
</evidence>
<dbReference type="EMBL" id="JAAONZ010000004">
    <property type="protein sequence ID" value="NHO65317.1"/>
    <property type="molecule type" value="Genomic_DNA"/>
</dbReference>
<dbReference type="AlphaFoldDB" id="A0A9E5MKF6"/>
<dbReference type="PANTHER" id="PTHR30466">
    <property type="entry name" value="FLAVIN REDUCTASE"/>
    <property type="match status" value="1"/>
</dbReference>
<dbReference type="InterPro" id="IPR050268">
    <property type="entry name" value="NADH-dep_flavin_reductase"/>
</dbReference>
<keyword evidence="4" id="KW-1185">Reference proteome</keyword>
<feature type="domain" description="Flavin reductase like" evidence="2">
    <location>
        <begin position="14"/>
        <end position="161"/>
    </location>
</feature>
<name>A0A9E5MKF6_9GAMM</name>
<dbReference type="Gene3D" id="2.30.110.10">
    <property type="entry name" value="Electron Transport, Fmn-binding Protein, Chain A"/>
    <property type="match status" value="1"/>
</dbReference>
<dbReference type="SMART" id="SM00903">
    <property type="entry name" value="Flavin_Reduct"/>
    <property type="match status" value="1"/>
</dbReference>
<evidence type="ECO:0000256" key="1">
    <source>
        <dbReference type="ARBA" id="ARBA00023002"/>
    </source>
</evidence>
<dbReference type="InterPro" id="IPR002563">
    <property type="entry name" value="Flavin_Rdtase-like_dom"/>
</dbReference>
<evidence type="ECO:0000313" key="3">
    <source>
        <dbReference type="EMBL" id="NHO65317.1"/>
    </source>
</evidence>
<dbReference type="Pfam" id="PF01613">
    <property type="entry name" value="Flavin_Reduct"/>
    <property type="match status" value="1"/>
</dbReference>
<protein>
    <submittedName>
        <fullName evidence="3">Flavin reductase family protein</fullName>
    </submittedName>
</protein>
<sequence length="163" mass="17623">MKSVELNLAMREGMRRLASGVCVVTAKGKDGSPYAMTATSVTSLSDSPPSLLVCINKSARMFEAIDQGSDFCINLLAYGQDEISNRCASGDQGVGRFDVGAWSMDKSLPYLSDGLAAFFCRQDRAIDYGTHRIVIGNIEEVLVNDDDSINPLLYLNGGYHKLG</sequence>
<comment type="caution">
    <text evidence="3">The sequence shown here is derived from an EMBL/GenBank/DDBJ whole genome shotgun (WGS) entry which is preliminary data.</text>
</comment>
<proteinExistence type="predicted"/>
<dbReference type="GO" id="GO:0006208">
    <property type="term" value="P:pyrimidine nucleobase catabolic process"/>
    <property type="evidence" value="ECO:0007669"/>
    <property type="project" value="TreeGrafter"/>
</dbReference>
<dbReference type="GO" id="GO:0042602">
    <property type="term" value="F:riboflavin reductase (NADPH) activity"/>
    <property type="evidence" value="ECO:0007669"/>
    <property type="project" value="TreeGrafter"/>
</dbReference>
<keyword evidence="1" id="KW-0560">Oxidoreductase</keyword>
<accession>A0A9E5MKF6</accession>
<dbReference type="GO" id="GO:0010181">
    <property type="term" value="F:FMN binding"/>
    <property type="evidence" value="ECO:0007669"/>
    <property type="project" value="InterPro"/>
</dbReference>
<dbReference type="PANTHER" id="PTHR30466:SF1">
    <property type="entry name" value="FMN REDUCTASE (NADH) RUTF"/>
    <property type="match status" value="1"/>
</dbReference>
<dbReference type="SUPFAM" id="SSF50475">
    <property type="entry name" value="FMN-binding split barrel"/>
    <property type="match status" value="1"/>
</dbReference>
<dbReference type="Proteomes" id="UP000787472">
    <property type="component" value="Unassembled WGS sequence"/>
</dbReference>
<gene>
    <name evidence="3" type="ORF">G8770_07150</name>
</gene>